<evidence type="ECO:0000313" key="1">
    <source>
        <dbReference type="EMBL" id="SNR69412.1"/>
    </source>
</evidence>
<dbReference type="EMBL" id="FZNQ01000040">
    <property type="protein sequence ID" value="SNR69412.1"/>
    <property type="molecule type" value="Genomic_DNA"/>
</dbReference>
<accession>A0A238YEM0</accession>
<dbReference type="AlphaFoldDB" id="A0A238YEM0"/>
<name>A0A238YEM0_HALVU</name>
<dbReference type="RefSeq" id="WP_143420472.1">
    <property type="nucleotide sequence ID" value="NZ_FZNQ01000040.1"/>
</dbReference>
<gene>
    <name evidence="1" type="ORF">SAMN06264855_14013</name>
</gene>
<proteinExistence type="predicted"/>
<reference evidence="1 2" key="1">
    <citation type="submission" date="2017-06" db="EMBL/GenBank/DDBJ databases">
        <authorList>
            <person name="Kim H.J."/>
            <person name="Triplett B.A."/>
        </authorList>
    </citation>
    <scope>NUCLEOTIDE SEQUENCE [LARGE SCALE GENOMIC DNA]</scope>
    <source>
        <strain evidence="1 2">DSM 8800</strain>
    </source>
</reference>
<protein>
    <submittedName>
        <fullName evidence="1">Uncharacterized protein</fullName>
    </submittedName>
</protein>
<dbReference type="Proteomes" id="UP000198397">
    <property type="component" value="Unassembled WGS sequence"/>
</dbReference>
<evidence type="ECO:0000313" key="2">
    <source>
        <dbReference type="Proteomes" id="UP000198397"/>
    </source>
</evidence>
<organism evidence="1 2">
    <name type="scientific">Halorubrum vacuolatum</name>
    <name type="common">Natronobacterium vacuolatum</name>
    <dbReference type="NCBI Taxonomy" id="63740"/>
    <lineage>
        <taxon>Archaea</taxon>
        <taxon>Methanobacteriati</taxon>
        <taxon>Methanobacteriota</taxon>
        <taxon>Stenosarchaea group</taxon>
        <taxon>Halobacteria</taxon>
        <taxon>Halobacteriales</taxon>
        <taxon>Haloferacaceae</taxon>
        <taxon>Halorubrum</taxon>
    </lineage>
</organism>
<keyword evidence="2" id="KW-1185">Reference proteome</keyword>
<sequence length="157" mass="17645">MTGVEEYEEFLELVEKHGSWNIDYPMDRDRQAIAQDAVDMGTTYRAKHSETGAVLHARLNQDTPLSTAVLEQPLDADLENSESDFSSSLAGAHNRIAATSESHYVESKEDTYAVARFEVPRSYNEEELTDALGDLADISVNVDRLHKDLIRVAETWE</sequence>